<gene>
    <name evidence="6" type="ORF">FOL47_001665</name>
</gene>
<reference evidence="6 7" key="1">
    <citation type="submission" date="2020-04" db="EMBL/GenBank/DDBJ databases">
        <title>Perkinsus chesapeaki whole genome sequence.</title>
        <authorList>
            <person name="Bogema D.R."/>
        </authorList>
    </citation>
    <scope>NUCLEOTIDE SEQUENCE [LARGE SCALE GENOMIC DNA]</scope>
    <source>
        <strain evidence="6">ATCC PRA-425</strain>
    </source>
</reference>
<evidence type="ECO:0000259" key="5">
    <source>
        <dbReference type="Pfam" id="PF00462"/>
    </source>
</evidence>
<dbReference type="InterPro" id="IPR036249">
    <property type="entry name" value="Thioredoxin-like_sf"/>
</dbReference>
<dbReference type="OrthoDB" id="44061at2759"/>
<keyword evidence="1" id="KW-0813">Transport</keyword>
<proteinExistence type="predicted"/>
<keyword evidence="7" id="KW-1185">Reference proteome</keyword>
<keyword evidence="4" id="KW-0676">Redox-active center</keyword>
<protein>
    <recommendedName>
        <fullName evidence="5">Glutaredoxin domain-containing protein</fullName>
    </recommendedName>
</protein>
<dbReference type="GO" id="GO:0015038">
    <property type="term" value="F:glutathione disulfide oxidoreductase activity"/>
    <property type="evidence" value="ECO:0007669"/>
    <property type="project" value="TreeGrafter"/>
</dbReference>
<accession>A0A7J6MI09</accession>
<keyword evidence="2" id="KW-0249">Electron transport</keyword>
<dbReference type="PRINTS" id="PR00160">
    <property type="entry name" value="GLUTAREDOXIN"/>
</dbReference>
<dbReference type="InterPro" id="IPR011767">
    <property type="entry name" value="GLR_AS"/>
</dbReference>
<dbReference type="EMBL" id="JAAPAO010000140">
    <property type="protein sequence ID" value="KAF4671219.1"/>
    <property type="molecule type" value="Genomic_DNA"/>
</dbReference>
<dbReference type="InterPro" id="IPR014025">
    <property type="entry name" value="Glutaredoxin_subgr"/>
</dbReference>
<dbReference type="PROSITE" id="PS51354">
    <property type="entry name" value="GLUTAREDOXIN_2"/>
    <property type="match status" value="1"/>
</dbReference>
<organism evidence="6 7">
    <name type="scientific">Perkinsus chesapeaki</name>
    <name type="common">Clam parasite</name>
    <name type="synonym">Perkinsus andrewsi</name>
    <dbReference type="NCBI Taxonomy" id="330153"/>
    <lineage>
        <taxon>Eukaryota</taxon>
        <taxon>Sar</taxon>
        <taxon>Alveolata</taxon>
        <taxon>Perkinsozoa</taxon>
        <taxon>Perkinsea</taxon>
        <taxon>Perkinsida</taxon>
        <taxon>Perkinsidae</taxon>
        <taxon>Perkinsus</taxon>
    </lineage>
</organism>
<dbReference type="AlphaFoldDB" id="A0A7J6MI09"/>
<evidence type="ECO:0000256" key="4">
    <source>
        <dbReference type="ARBA" id="ARBA00023284"/>
    </source>
</evidence>
<evidence type="ECO:0000256" key="2">
    <source>
        <dbReference type="ARBA" id="ARBA00022982"/>
    </source>
</evidence>
<feature type="domain" description="Glutaredoxin" evidence="5">
    <location>
        <begin position="22"/>
        <end position="84"/>
    </location>
</feature>
<dbReference type="CDD" id="cd03419">
    <property type="entry name" value="GRX_GRXh_1_2_like"/>
    <property type="match status" value="1"/>
</dbReference>
<dbReference type="GO" id="GO:0034599">
    <property type="term" value="P:cellular response to oxidative stress"/>
    <property type="evidence" value="ECO:0007669"/>
    <property type="project" value="TreeGrafter"/>
</dbReference>
<dbReference type="PANTHER" id="PTHR45694">
    <property type="entry name" value="GLUTAREDOXIN 2"/>
    <property type="match status" value="1"/>
</dbReference>
<evidence type="ECO:0000256" key="1">
    <source>
        <dbReference type="ARBA" id="ARBA00022448"/>
    </source>
</evidence>
<name>A0A7J6MI09_PERCH</name>
<dbReference type="GO" id="GO:0005737">
    <property type="term" value="C:cytoplasm"/>
    <property type="evidence" value="ECO:0007669"/>
    <property type="project" value="TreeGrafter"/>
</dbReference>
<dbReference type="PROSITE" id="PS00195">
    <property type="entry name" value="GLUTAREDOXIN_1"/>
    <property type="match status" value="1"/>
</dbReference>
<sequence>MSSTDSQQVKAFVDNEIASNKVVLFGKTYCPFCKKAKEALASINANAKVVEIDQRDDCSAIQDYLGQLTGARSVPRVFVNGKFVGGGDDTVAKVQSGEMKKLIEA</sequence>
<dbReference type="InterPro" id="IPR011899">
    <property type="entry name" value="Glutaredoxin_euk/vir"/>
</dbReference>
<evidence type="ECO:0000313" key="6">
    <source>
        <dbReference type="EMBL" id="KAF4671219.1"/>
    </source>
</evidence>
<comment type="caution">
    <text evidence="6">The sequence shown here is derived from an EMBL/GenBank/DDBJ whole genome shotgun (WGS) entry which is preliminary data.</text>
</comment>
<evidence type="ECO:0000313" key="7">
    <source>
        <dbReference type="Proteomes" id="UP000591131"/>
    </source>
</evidence>
<dbReference type="PANTHER" id="PTHR45694:SF18">
    <property type="entry name" value="GLUTAREDOXIN-1-RELATED"/>
    <property type="match status" value="1"/>
</dbReference>
<dbReference type="FunFam" id="3.40.30.10:FF:000026">
    <property type="entry name" value="Glutaredoxin 2"/>
    <property type="match status" value="1"/>
</dbReference>
<keyword evidence="3" id="KW-1015">Disulfide bond</keyword>
<dbReference type="InterPro" id="IPR002109">
    <property type="entry name" value="Glutaredoxin"/>
</dbReference>
<dbReference type="Proteomes" id="UP000591131">
    <property type="component" value="Unassembled WGS sequence"/>
</dbReference>
<dbReference type="NCBIfam" id="TIGR02180">
    <property type="entry name" value="GRX_euk"/>
    <property type="match status" value="1"/>
</dbReference>
<evidence type="ECO:0000256" key="3">
    <source>
        <dbReference type="ARBA" id="ARBA00023157"/>
    </source>
</evidence>
<dbReference type="SUPFAM" id="SSF52833">
    <property type="entry name" value="Thioredoxin-like"/>
    <property type="match status" value="1"/>
</dbReference>
<dbReference type="Pfam" id="PF00462">
    <property type="entry name" value="Glutaredoxin"/>
    <property type="match status" value="1"/>
</dbReference>
<dbReference type="Gene3D" id="3.40.30.10">
    <property type="entry name" value="Glutaredoxin"/>
    <property type="match status" value="1"/>
</dbReference>